<dbReference type="InterPro" id="IPR027417">
    <property type="entry name" value="P-loop_NTPase"/>
</dbReference>
<keyword evidence="2" id="KW-1185">Reference proteome</keyword>
<evidence type="ECO:0000313" key="1">
    <source>
        <dbReference type="EMBL" id="MFD1203630.1"/>
    </source>
</evidence>
<organism evidence="1 2">
    <name type="scientific">Sporosarcina contaminans</name>
    <dbReference type="NCBI Taxonomy" id="633403"/>
    <lineage>
        <taxon>Bacteria</taxon>
        <taxon>Bacillati</taxon>
        <taxon>Bacillota</taxon>
        <taxon>Bacilli</taxon>
        <taxon>Bacillales</taxon>
        <taxon>Caryophanaceae</taxon>
        <taxon>Sporosarcina</taxon>
    </lineage>
</organism>
<dbReference type="RefSeq" id="WP_381479503.1">
    <property type="nucleotide sequence ID" value="NZ_JBHTLT010000001.1"/>
</dbReference>
<evidence type="ECO:0000313" key="2">
    <source>
        <dbReference type="Proteomes" id="UP001597231"/>
    </source>
</evidence>
<dbReference type="Gene3D" id="3.40.50.300">
    <property type="entry name" value="P-loop containing nucleotide triphosphate hydrolases"/>
    <property type="match status" value="1"/>
</dbReference>
<protein>
    <recommendedName>
        <fullName evidence="3">SF4 helicase domain-containing protein</fullName>
    </recommendedName>
</protein>
<comment type="caution">
    <text evidence="1">The sequence shown here is derived from an EMBL/GenBank/DDBJ whole genome shotgun (WGS) entry which is preliminary data.</text>
</comment>
<name>A0ABW3TSC1_9BACL</name>
<evidence type="ECO:0008006" key="3">
    <source>
        <dbReference type="Google" id="ProtNLM"/>
    </source>
</evidence>
<reference evidence="2" key="1">
    <citation type="journal article" date="2019" name="Int. J. Syst. Evol. Microbiol.">
        <title>The Global Catalogue of Microorganisms (GCM) 10K type strain sequencing project: providing services to taxonomists for standard genome sequencing and annotation.</title>
        <authorList>
            <consortium name="The Broad Institute Genomics Platform"/>
            <consortium name="The Broad Institute Genome Sequencing Center for Infectious Disease"/>
            <person name="Wu L."/>
            <person name="Ma J."/>
        </authorList>
    </citation>
    <scope>NUCLEOTIDE SEQUENCE [LARGE SCALE GENOMIC DNA]</scope>
    <source>
        <strain evidence="2">CCUG 53915</strain>
    </source>
</reference>
<dbReference type="Proteomes" id="UP001597231">
    <property type="component" value="Unassembled WGS sequence"/>
</dbReference>
<dbReference type="SUPFAM" id="SSF52540">
    <property type="entry name" value="P-loop containing nucleoside triphosphate hydrolases"/>
    <property type="match status" value="1"/>
</dbReference>
<dbReference type="EMBL" id="JBHTLT010000001">
    <property type="protein sequence ID" value="MFD1203630.1"/>
    <property type="molecule type" value="Genomic_DNA"/>
</dbReference>
<proteinExistence type="predicted"/>
<sequence length="301" mass="34696">MILMNKEVEIESRELKETLNGLWHYFETDFINEATTQYEQKVSAGLSNLDVALSGGFSPQLHALIGRMGDERNAFLSFMAEHLALNGYKVLYYTSHDTANSILQKILVRHDYKLHREQAPSLSAIISKISSSSRTLQEYQTSLYPILTNIHVETNNCVDTDLLVDMIKSFKRTNSKVVILLDEEEPPIYQRTIYRIRDQIHIRTINKIANEYEVPILMNVTLAKGDFERITAGFRTTIEIETNVDNIILFSNHLSPNNNETLHSTLNPYVIKLIIRSNTSPYKTQITHLTYHPTHFYFQDA</sequence>
<gene>
    <name evidence="1" type="ORF">ACFQ38_00565</name>
</gene>
<accession>A0ABW3TSC1</accession>